<gene>
    <name evidence="8" type="ORF">GOB93_02360</name>
</gene>
<evidence type="ECO:0000256" key="6">
    <source>
        <dbReference type="ARBA" id="ARBA00023136"/>
    </source>
</evidence>
<organism evidence="8 9">
    <name type="scientific">Acetobacter musti</name>
    <dbReference type="NCBI Taxonomy" id="864732"/>
    <lineage>
        <taxon>Bacteria</taxon>
        <taxon>Pseudomonadati</taxon>
        <taxon>Pseudomonadota</taxon>
        <taxon>Alphaproteobacteria</taxon>
        <taxon>Acetobacterales</taxon>
        <taxon>Acetobacteraceae</taxon>
        <taxon>Acetobacter</taxon>
    </lineage>
</organism>
<feature type="transmembrane region" description="Helical" evidence="7">
    <location>
        <begin position="431"/>
        <end position="453"/>
    </location>
</feature>
<dbReference type="Pfam" id="PF00873">
    <property type="entry name" value="ACR_tran"/>
    <property type="match status" value="2"/>
</dbReference>
<feature type="transmembrane region" description="Helical" evidence="7">
    <location>
        <begin position="1018"/>
        <end position="1038"/>
    </location>
</feature>
<accession>A0ABX0JIP0</accession>
<dbReference type="Gene3D" id="3.30.70.1320">
    <property type="entry name" value="Multidrug efflux transporter AcrB pore domain like"/>
    <property type="match status" value="1"/>
</dbReference>
<dbReference type="EMBL" id="WOTB01000002">
    <property type="protein sequence ID" value="NHN83483.1"/>
    <property type="molecule type" value="Genomic_DNA"/>
</dbReference>
<proteinExistence type="predicted"/>
<feature type="transmembrane region" description="Helical" evidence="7">
    <location>
        <begin position="12"/>
        <end position="32"/>
    </location>
</feature>
<evidence type="ECO:0000256" key="5">
    <source>
        <dbReference type="ARBA" id="ARBA00022989"/>
    </source>
</evidence>
<dbReference type="Gene3D" id="3.30.2090.10">
    <property type="entry name" value="Multidrug efflux transporter AcrB TolC docking domain, DN and DC subdomains"/>
    <property type="match status" value="3"/>
</dbReference>
<feature type="transmembrane region" description="Helical" evidence="7">
    <location>
        <begin position="360"/>
        <end position="381"/>
    </location>
</feature>
<keyword evidence="9" id="KW-1185">Reference proteome</keyword>
<evidence type="ECO:0000256" key="1">
    <source>
        <dbReference type="ARBA" id="ARBA00022448"/>
    </source>
</evidence>
<evidence type="ECO:0000256" key="3">
    <source>
        <dbReference type="ARBA" id="ARBA00022519"/>
    </source>
</evidence>
<dbReference type="RefSeq" id="WP_173581909.1">
    <property type="nucleotide sequence ID" value="NZ_WOTB01000002.1"/>
</dbReference>
<dbReference type="PANTHER" id="PTHR32063:SF34">
    <property type="entry name" value="MULTIDRUG RESISTANCE PROTEIN MDTC"/>
    <property type="match status" value="1"/>
</dbReference>
<keyword evidence="3" id="KW-0997">Cell inner membrane</keyword>
<dbReference type="PANTHER" id="PTHR32063">
    <property type="match status" value="1"/>
</dbReference>
<feature type="transmembrane region" description="Helical" evidence="7">
    <location>
        <begin position="1050"/>
        <end position="1076"/>
    </location>
</feature>
<dbReference type="Proteomes" id="UP000635278">
    <property type="component" value="Unassembled WGS sequence"/>
</dbReference>
<dbReference type="SUPFAM" id="SSF82714">
    <property type="entry name" value="Multidrug efflux transporter AcrB TolC docking domain, DN and DC subdomains"/>
    <property type="match status" value="2"/>
</dbReference>
<dbReference type="InterPro" id="IPR027463">
    <property type="entry name" value="AcrB_DN_DC_subdom"/>
</dbReference>
<dbReference type="SUPFAM" id="SSF82693">
    <property type="entry name" value="Multidrug efflux transporter AcrB pore domain, PN1, PN2, PC1 and PC2 subdomains"/>
    <property type="match status" value="3"/>
</dbReference>
<feature type="transmembrane region" description="Helical" evidence="7">
    <location>
        <begin position="538"/>
        <end position="558"/>
    </location>
</feature>
<dbReference type="SUPFAM" id="SSF82866">
    <property type="entry name" value="Multidrug efflux transporter AcrB transmembrane domain"/>
    <property type="match status" value="2"/>
</dbReference>
<comment type="caution">
    <text evidence="8">The sequence shown here is derived from an EMBL/GenBank/DDBJ whole genome shotgun (WGS) entry which is preliminary data.</text>
</comment>
<evidence type="ECO:0000313" key="8">
    <source>
        <dbReference type="EMBL" id="NHN83483.1"/>
    </source>
</evidence>
<sequence length="1106" mass="118747">MNLCRLFILRPVGTILLAVAFVFAGILSYPLMPVADLPNISVPVIYVIANQQGSSPQQVASSVTTPLERHLGTIAGLTQMTSDSTDKSAFILLFFDDDRDINGAARDVQAALQAARQDMPTTLIDNPQYYKANPSDNPVIVAALTSDTRPLVSLRDFAETRLLPQLAGIRGVGWVQPEGTAKPAVRVEINPFALYKYGIGYEDIRSALASANANTPKGFIDSGGQRMQLETNDQARTAEQYRGLIVGYRNSRPVRLIDVAEVRDGPQNERQAAWYNGKQAVLAIIRPQPGANVINVTDEIKAHQPRLQNVLPGDVKLSLVADMSLSIRAALADTQLTLVISLVLVVLVVLAFLRSLRSTLIPAITVPVSLAGSLGVMYLLGFSLDTLSLMALTIATGFVVDDAIVVVENVARHMEDGMSRMEAAIHGSREISFTILSITISLIAVFLPLLLLSGTAGKIFFEFAMTLSTAVTISFLLSMSLTPMMCAYLLEVHHGGPVNEGSGLTRLAHRGFDAIESGLNAMLRFYMRSLDHTLRHRWLVLATLPLSVVVTVAVIFFMPKTILPAEDIALLSGFISADQTSSFDGVSAKTKKVVDAMMEDRQVTSVVAFTGDDAANEAEAFGVLTDKATRSETPEIIAARVQKRVANIAGLDAHFSNSGDVNGGGGRQHKGNYNYVFESDNAEDLYTWVPRLEEALRHSTVLSDVSTNVHNSGNAVQVDIRRDTEARYLITPQLIGNALNDAYGERVASSISTSQTTYYVVMEAAKRYRQNPEVLNSMWISTAGGSAGGGTISNSIRVTLPETTESTAAALSQQSFRNQIANRLAGGAGASNGSAVSSSAETMVPLPAVADLDHQPTPLSVGHQNGFVSGSISFNLPPGKGLNDAEAEIRRVMFSIHVPGTLHGGFSGKAADFNKALINELLVFLAALATMYVTLGILYESYIHPLTILSTLPSAAVGAVLALWISGQSFSLIAMIGVILLVGIVKKNAILMIDFALHAERESGMTPEEAIREACLKRFRPILMTTLAAALGAVPLVIGNGYGAELRRPLGIAVVGGLAMSQLLTLYSTPVVYLFMEAASQRMARLARWLARKTGMRRQPVNEAGT</sequence>
<dbReference type="Gene3D" id="3.30.70.1430">
    <property type="entry name" value="Multidrug efflux transporter AcrB pore domain"/>
    <property type="match status" value="2"/>
</dbReference>
<evidence type="ECO:0000256" key="2">
    <source>
        <dbReference type="ARBA" id="ARBA00022475"/>
    </source>
</evidence>
<dbReference type="Gene3D" id="3.30.70.1440">
    <property type="entry name" value="Multidrug efflux transporter AcrB pore domain"/>
    <property type="match status" value="2"/>
</dbReference>
<name>A0ABX0JIP0_9PROT</name>
<reference evidence="8 9" key="1">
    <citation type="journal article" date="2020" name="Int. J. Syst. Evol. Microbiol.">
        <title>Novel acetic acid bacteria from cider fermentations: Acetobacter conturbans sp. nov. and Acetobacter fallax sp. nov.</title>
        <authorList>
            <person name="Sombolestani A.S."/>
            <person name="Cleenwerck I."/>
            <person name="Cnockaert M."/>
            <person name="Borremans W."/>
            <person name="Wieme A.D."/>
            <person name="De Vuyst L."/>
            <person name="Vandamme P."/>
        </authorList>
    </citation>
    <scope>NUCLEOTIDE SEQUENCE [LARGE SCALE GENOMIC DNA]</scope>
    <source>
        <strain evidence="8 9">LMG 30640</strain>
    </source>
</reference>
<evidence type="ECO:0000256" key="4">
    <source>
        <dbReference type="ARBA" id="ARBA00022692"/>
    </source>
</evidence>
<dbReference type="PRINTS" id="PR00702">
    <property type="entry name" value="ACRIFLAVINRP"/>
</dbReference>
<keyword evidence="2" id="KW-1003">Cell membrane</keyword>
<keyword evidence="5 7" id="KW-1133">Transmembrane helix</keyword>
<protein>
    <submittedName>
        <fullName evidence="8">MMPL family transporter</fullName>
    </submittedName>
</protein>
<dbReference type="Gene3D" id="1.20.1640.10">
    <property type="entry name" value="Multidrug efflux transporter AcrB transmembrane domain"/>
    <property type="match status" value="3"/>
</dbReference>
<feature type="transmembrane region" description="Helical" evidence="7">
    <location>
        <begin position="459"/>
        <end position="477"/>
    </location>
</feature>
<keyword evidence="6 7" id="KW-0472">Membrane</keyword>
<feature type="transmembrane region" description="Helical" evidence="7">
    <location>
        <begin position="921"/>
        <end position="939"/>
    </location>
</feature>
<keyword evidence="1" id="KW-0813">Transport</keyword>
<feature type="transmembrane region" description="Helical" evidence="7">
    <location>
        <begin position="336"/>
        <end position="353"/>
    </location>
</feature>
<feature type="transmembrane region" description="Helical" evidence="7">
    <location>
        <begin position="972"/>
        <end position="997"/>
    </location>
</feature>
<evidence type="ECO:0000313" key="9">
    <source>
        <dbReference type="Proteomes" id="UP000635278"/>
    </source>
</evidence>
<evidence type="ECO:0000256" key="7">
    <source>
        <dbReference type="SAM" id="Phobius"/>
    </source>
</evidence>
<keyword evidence="4 7" id="KW-0812">Transmembrane</keyword>
<dbReference type="InterPro" id="IPR001036">
    <property type="entry name" value="Acrflvin-R"/>
</dbReference>